<dbReference type="eggNOG" id="ENOG502ZQT6">
    <property type="taxonomic scope" value="Bacteria"/>
</dbReference>
<proteinExistence type="predicted"/>
<dbReference type="EMBL" id="AVPE01000001">
    <property type="protein sequence ID" value="KGX94060.1"/>
    <property type="molecule type" value="Genomic_DNA"/>
</dbReference>
<dbReference type="AlphaFoldDB" id="A0A0A5GSE7"/>
<evidence type="ECO:0000313" key="2">
    <source>
        <dbReference type="Proteomes" id="UP000030528"/>
    </source>
</evidence>
<protein>
    <submittedName>
        <fullName evidence="1">Uncharacterized protein</fullName>
    </submittedName>
</protein>
<dbReference type="OrthoDB" id="2964969at2"/>
<dbReference type="STRING" id="1385510.GCA_000425205_00326"/>
<keyword evidence="2" id="KW-1185">Reference proteome</keyword>
<comment type="caution">
    <text evidence="1">The sequence shown here is derived from an EMBL/GenBank/DDBJ whole genome shotgun (WGS) entry which is preliminary data.</text>
</comment>
<name>A0A0A5GSE7_9BACI</name>
<organism evidence="1 2">
    <name type="scientific">Pontibacillus halophilus JSM 076056 = DSM 19796</name>
    <dbReference type="NCBI Taxonomy" id="1385510"/>
    <lineage>
        <taxon>Bacteria</taxon>
        <taxon>Bacillati</taxon>
        <taxon>Bacillota</taxon>
        <taxon>Bacilli</taxon>
        <taxon>Bacillales</taxon>
        <taxon>Bacillaceae</taxon>
        <taxon>Pontibacillus</taxon>
    </lineage>
</organism>
<dbReference type="Proteomes" id="UP000030528">
    <property type="component" value="Unassembled WGS sequence"/>
</dbReference>
<reference evidence="1 2" key="1">
    <citation type="submission" date="2013-08" db="EMBL/GenBank/DDBJ databases">
        <authorList>
            <person name="Huang J."/>
            <person name="Wang G."/>
        </authorList>
    </citation>
    <scope>NUCLEOTIDE SEQUENCE [LARGE SCALE GENOMIC DNA]</scope>
    <source>
        <strain evidence="1 2">JSM 076056</strain>
    </source>
</reference>
<accession>A0A0A5GSE7</accession>
<sequence>MDWTPEHAFRLLQDVYTDEVMQQEKRRVFRDVYRHTKEHLEDLGVKGALSDSIEDRLKLYKEFTFMPGENLFQSMRYVFLLARGEKEFSRADTQQHLKRIYRALFSAASLKNPNIPGHFWDTPLGVACLIAENGIEAAYPILEEFAELVDTHSP</sequence>
<gene>
    <name evidence="1" type="ORF">N781_00760</name>
</gene>
<evidence type="ECO:0000313" key="1">
    <source>
        <dbReference type="EMBL" id="KGX94060.1"/>
    </source>
</evidence>
<dbReference type="RefSeq" id="WP_026799136.1">
    <property type="nucleotide sequence ID" value="NZ_AULI01000001.1"/>
</dbReference>